<reference evidence="3 4" key="1">
    <citation type="journal article" date="2024" name="Nat. Commun.">
        <title>Phylogenomics reveals the evolutionary origins of lichenization in chlorophyte algae.</title>
        <authorList>
            <person name="Puginier C."/>
            <person name="Libourel C."/>
            <person name="Otte J."/>
            <person name="Skaloud P."/>
            <person name="Haon M."/>
            <person name="Grisel S."/>
            <person name="Petersen M."/>
            <person name="Berrin J.G."/>
            <person name="Delaux P.M."/>
            <person name="Dal Grande F."/>
            <person name="Keller J."/>
        </authorList>
    </citation>
    <scope>NUCLEOTIDE SEQUENCE [LARGE SCALE GENOMIC DNA]</scope>
    <source>
        <strain evidence="3 4">SAG 2523</strain>
    </source>
</reference>
<gene>
    <name evidence="3" type="ORF">WJX84_001303</name>
</gene>
<proteinExistence type="predicted"/>
<feature type="region of interest" description="Disordered" evidence="1">
    <location>
        <begin position="226"/>
        <end position="258"/>
    </location>
</feature>
<dbReference type="SUPFAM" id="SSF54427">
    <property type="entry name" value="NTF2-like"/>
    <property type="match status" value="1"/>
</dbReference>
<dbReference type="InterPro" id="IPR032710">
    <property type="entry name" value="NTF2-like_dom_sf"/>
</dbReference>
<feature type="compositionally biased region" description="Low complexity" evidence="1">
    <location>
        <begin position="248"/>
        <end position="258"/>
    </location>
</feature>
<protein>
    <recommendedName>
        <fullName evidence="2">SnoaL-like domain-containing protein</fullName>
    </recommendedName>
</protein>
<keyword evidence="4" id="KW-1185">Reference proteome</keyword>
<dbReference type="InterPro" id="IPR037401">
    <property type="entry name" value="SnoaL-like"/>
</dbReference>
<organism evidence="3 4">
    <name type="scientific">Apatococcus fuscideae</name>
    <dbReference type="NCBI Taxonomy" id="2026836"/>
    <lineage>
        <taxon>Eukaryota</taxon>
        <taxon>Viridiplantae</taxon>
        <taxon>Chlorophyta</taxon>
        <taxon>core chlorophytes</taxon>
        <taxon>Trebouxiophyceae</taxon>
        <taxon>Chlorellales</taxon>
        <taxon>Chlorellaceae</taxon>
        <taxon>Apatococcus</taxon>
    </lineage>
</organism>
<dbReference type="AlphaFoldDB" id="A0AAW1TGK5"/>
<dbReference type="PANTHER" id="PTHR33698:SF3">
    <property type="entry name" value="OS09G0266000 PROTEIN"/>
    <property type="match status" value="1"/>
</dbReference>
<evidence type="ECO:0000313" key="4">
    <source>
        <dbReference type="Proteomes" id="UP001485043"/>
    </source>
</evidence>
<accession>A0AAW1TGK5</accession>
<feature type="compositionally biased region" description="Polar residues" evidence="1">
    <location>
        <begin position="230"/>
        <end position="247"/>
    </location>
</feature>
<comment type="caution">
    <text evidence="3">The sequence shown here is derived from an EMBL/GenBank/DDBJ whole genome shotgun (WGS) entry which is preliminary data.</text>
</comment>
<dbReference type="EMBL" id="JALJOV010000012">
    <property type="protein sequence ID" value="KAK9868774.1"/>
    <property type="molecule type" value="Genomic_DNA"/>
</dbReference>
<name>A0AAW1TGK5_9CHLO</name>
<dbReference type="Pfam" id="PF12680">
    <property type="entry name" value="SnoaL_2"/>
    <property type="match status" value="1"/>
</dbReference>
<evidence type="ECO:0000313" key="3">
    <source>
        <dbReference type="EMBL" id="KAK9868774.1"/>
    </source>
</evidence>
<sequence>MIMQRCLCAPSAPATIRPYPPLVPGQHAWSRRSNRQVQYHPCGAFTMGSRLAGSRPGSRLEAATSSYAPAAAESWQYELYGAALVERYYAAVNARDLGALMQLFAPDCTHDGLAYQEPFTGWQAVRTFYQDLFASLPEDVRFVQDDASDGGICTASVTWHLMDAGGATPFGKGLTFFRWDQAGKITYLRDSPEHIAKLSAAALPGLRIAIPFLRSLAPFLPISAPASSGPRATTTPTSSNAPGQSNASGRISRSIDGASSSGSAAAAAGPWIGNLSGTWVKDMEASNSETYGQALDVMRLNGLQRTTALRLIEGVEIFQDTQGLSVEFLTVVPFFRVKEAFKFRRQTSMGRRDLRPGSQFAQLSEIPEGLRAAIHWGAPLPGDVQEDFICPDKDTLHVVSCVKVAGKSATTTQVYRREATWTPKNKMSPGAFGLSSFPWNPWAGNSY</sequence>
<feature type="domain" description="SnoaL-like" evidence="2">
    <location>
        <begin position="85"/>
        <end position="187"/>
    </location>
</feature>
<dbReference type="Gene3D" id="3.10.450.50">
    <property type="match status" value="1"/>
</dbReference>
<evidence type="ECO:0000259" key="2">
    <source>
        <dbReference type="Pfam" id="PF12680"/>
    </source>
</evidence>
<evidence type="ECO:0000256" key="1">
    <source>
        <dbReference type="SAM" id="MobiDB-lite"/>
    </source>
</evidence>
<dbReference type="Proteomes" id="UP001485043">
    <property type="component" value="Unassembled WGS sequence"/>
</dbReference>
<dbReference type="PANTHER" id="PTHR33698">
    <property type="entry name" value="NUCLEAR TRANSPORT FACTOR 2 (NTF2)-LIKE PROTEIN"/>
    <property type="match status" value="1"/>
</dbReference>